<organism evidence="2 3">
    <name type="scientific">Thalassiosira oceanica</name>
    <name type="common">Marine diatom</name>
    <dbReference type="NCBI Taxonomy" id="159749"/>
    <lineage>
        <taxon>Eukaryota</taxon>
        <taxon>Sar</taxon>
        <taxon>Stramenopiles</taxon>
        <taxon>Ochrophyta</taxon>
        <taxon>Bacillariophyta</taxon>
        <taxon>Coscinodiscophyceae</taxon>
        <taxon>Thalassiosirophycidae</taxon>
        <taxon>Thalassiosirales</taxon>
        <taxon>Thalassiosiraceae</taxon>
        <taxon>Thalassiosira</taxon>
    </lineage>
</organism>
<feature type="chain" id="PRO_5003839111" description="Plastid lipid-associated protein/fibrillin conserved domain-containing protein" evidence="1">
    <location>
        <begin position="21"/>
        <end position="302"/>
    </location>
</feature>
<keyword evidence="1" id="KW-0732">Signal</keyword>
<name>K0RCV8_THAOC</name>
<gene>
    <name evidence="2" type="ORF">THAOC_37120</name>
</gene>
<dbReference type="InterPro" id="IPR039633">
    <property type="entry name" value="PAP"/>
</dbReference>
<dbReference type="PANTHER" id="PTHR31906">
    <property type="entry name" value="PLASTID-LIPID-ASSOCIATED PROTEIN 4, CHLOROPLASTIC-RELATED"/>
    <property type="match status" value="1"/>
</dbReference>
<dbReference type="EMBL" id="AGNL01049813">
    <property type="protein sequence ID" value="EJK44347.1"/>
    <property type="molecule type" value="Genomic_DNA"/>
</dbReference>
<evidence type="ECO:0000256" key="1">
    <source>
        <dbReference type="SAM" id="SignalP"/>
    </source>
</evidence>
<evidence type="ECO:0000313" key="2">
    <source>
        <dbReference type="EMBL" id="EJK44347.1"/>
    </source>
</evidence>
<sequence>MRLLPPLLLRLLPCLLAAEAFSPSRVGGGFRPLQTPLYSAAPSDTSDDGTLDIPPSVRSASERVEDCKASLKLACDGTDIGTASSDVEDRIRALERLGEDAGFGQASALSGLMSGEWELIYSSDDVTRSSPFFWAFRRAYPESSDQIFGITDFIPAPIKEVGPATQTIEVDSASRPVTGTLVSRVRVATLGGAATSIMTTRCTILAADGLDGLRLRVDTTKPEESTVLKKLGPLGEAISSNSPPFPSGDALERAAPGSSEVGLRTTYCDEGLRVTRNDDRMGDVFVWKRIGAKFGDGATASV</sequence>
<protein>
    <recommendedName>
        <fullName evidence="4">Plastid lipid-associated protein/fibrillin conserved domain-containing protein</fullName>
    </recommendedName>
</protein>
<feature type="signal peptide" evidence="1">
    <location>
        <begin position="1"/>
        <end position="20"/>
    </location>
</feature>
<proteinExistence type="predicted"/>
<evidence type="ECO:0008006" key="4">
    <source>
        <dbReference type="Google" id="ProtNLM"/>
    </source>
</evidence>
<dbReference type="AlphaFoldDB" id="K0RCV8"/>
<comment type="caution">
    <text evidence="2">The sequence shown here is derived from an EMBL/GenBank/DDBJ whole genome shotgun (WGS) entry which is preliminary data.</text>
</comment>
<dbReference type="eggNOG" id="ENOG502S7WB">
    <property type="taxonomic scope" value="Eukaryota"/>
</dbReference>
<dbReference type="OMA" id="VIWELEM"/>
<evidence type="ECO:0000313" key="3">
    <source>
        <dbReference type="Proteomes" id="UP000266841"/>
    </source>
</evidence>
<keyword evidence="3" id="KW-1185">Reference proteome</keyword>
<dbReference type="Proteomes" id="UP000266841">
    <property type="component" value="Unassembled WGS sequence"/>
</dbReference>
<dbReference type="OrthoDB" id="203682at2759"/>
<reference evidence="2 3" key="1">
    <citation type="journal article" date="2012" name="Genome Biol.">
        <title>Genome and low-iron response of an oceanic diatom adapted to chronic iron limitation.</title>
        <authorList>
            <person name="Lommer M."/>
            <person name="Specht M."/>
            <person name="Roy A.S."/>
            <person name="Kraemer L."/>
            <person name="Andreson R."/>
            <person name="Gutowska M.A."/>
            <person name="Wolf J."/>
            <person name="Bergner S.V."/>
            <person name="Schilhabel M.B."/>
            <person name="Klostermeier U.C."/>
            <person name="Beiko R.G."/>
            <person name="Rosenstiel P."/>
            <person name="Hippler M."/>
            <person name="Laroche J."/>
        </authorList>
    </citation>
    <scope>NUCLEOTIDE SEQUENCE [LARGE SCALE GENOMIC DNA]</scope>
    <source>
        <strain evidence="2 3">CCMP1005</strain>
    </source>
</reference>
<accession>K0RCV8</accession>